<dbReference type="InterPro" id="IPR010994">
    <property type="entry name" value="RuvA_2-like"/>
</dbReference>
<dbReference type="GO" id="GO:0003677">
    <property type="term" value="F:DNA binding"/>
    <property type="evidence" value="ECO:0007669"/>
    <property type="project" value="InterPro"/>
</dbReference>
<dbReference type="EMBL" id="CP040463">
    <property type="protein sequence ID" value="QCT94566.1"/>
    <property type="molecule type" value="Genomic_DNA"/>
</dbReference>
<evidence type="ECO:0000256" key="3">
    <source>
        <dbReference type="ARBA" id="ARBA00013308"/>
    </source>
</evidence>
<dbReference type="Gene3D" id="2.40.50.140">
    <property type="entry name" value="Nucleic acid-binding proteins"/>
    <property type="match status" value="1"/>
</dbReference>
<dbReference type="InterPro" id="IPR001679">
    <property type="entry name" value="DNA_ligase"/>
</dbReference>
<dbReference type="SUPFAM" id="SSF52113">
    <property type="entry name" value="BRCT domain"/>
    <property type="match status" value="1"/>
</dbReference>
<reference evidence="18 20" key="2">
    <citation type="submission" date="2019-05" db="EMBL/GenBank/DDBJ databases">
        <title>A comparative analysis of the Nautiliaceae.</title>
        <authorList>
            <person name="Grosche A."/>
            <person name="Smedile F."/>
            <person name="Vetriani C."/>
        </authorList>
    </citation>
    <scope>NUCLEOTIDE SEQUENCE [LARGE SCALE GENOMIC DNA]</scope>
    <source>
        <strain evidence="18 20">TB-2</strain>
    </source>
</reference>
<name>A0AAI9AG47_9BACT</name>
<feature type="binding site" evidence="14">
    <location>
        <position position="428"/>
    </location>
    <ligand>
        <name>Zn(2+)</name>
        <dbReference type="ChEBI" id="CHEBI:29105"/>
    </ligand>
</feature>
<dbReference type="Pfam" id="PF01653">
    <property type="entry name" value="DNA_ligase_aden"/>
    <property type="match status" value="1"/>
</dbReference>
<dbReference type="Gene3D" id="3.40.50.10190">
    <property type="entry name" value="BRCT domain"/>
    <property type="match status" value="1"/>
</dbReference>
<gene>
    <name evidence="14 17" type="primary">ligA</name>
    <name evidence="17" type="ORF">CMTB2_00349</name>
    <name evidence="18" type="ORF">FE773_05060</name>
</gene>
<dbReference type="GO" id="GO:0046872">
    <property type="term" value="F:metal ion binding"/>
    <property type="evidence" value="ECO:0007669"/>
    <property type="project" value="UniProtKB-KW"/>
</dbReference>
<dbReference type="SUPFAM" id="SSF47781">
    <property type="entry name" value="RuvA domain 2-like"/>
    <property type="match status" value="1"/>
</dbReference>
<protein>
    <recommendedName>
        <fullName evidence="3 14">DNA ligase</fullName>
        <ecNumber evidence="2 14">6.5.1.2</ecNumber>
    </recommendedName>
    <alternativeName>
        <fullName evidence="14">Polydeoxyribonucleotide synthase [NAD(+)]</fullName>
    </alternativeName>
</protein>
<feature type="binding site" evidence="14">
    <location>
        <position position="135"/>
    </location>
    <ligand>
        <name>NAD(+)</name>
        <dbReference type="ChEBI" id="CHEBI:57540"/>
    </ligand>
</feature>
<dbReference type="InterPro" id="IPR004150">
    <property type="entry name" value="NAD_DNA_ligase_OB"/>
</dbReference>
<dbReference type="PROSITE" id="PS01056">
    <property type="entry name" value="DNA_LIGASE_N2"/>
    <property type="match status" value="1"/>
</dbReference>
<evidence type="ECO:0000313" key="20">
    <source>
        <dbReference type="Proteomes" id="UP000306825"/>
    </source>
</evidence>
<evidence type="ECO:0000256" key="14">
    <source>
        <dbReference type="HAMAP-Rule" id="MF_01588"/>
    </source>
</evidence>
<keyword evidence="10 14" id="KW-0520">NAD</keyword>
<evidence type="ECO:0000259" key="16">
    <source>
        <dbReference type="PROSITE" id="PS50172"/>
    </source>
</evidence>
<evidence type="ECO:0000313" key="18">
    <source>
        <dbReference type="EMBL" id="QCT94566.1"/>
    </source>
</evidence>
<keyword evidence="8 14" id="KW-0862">Zinc</keyword>
<dbReference type="Pfam" id="PF00533">
    <property type="entry name" value="BRCT"/>
    <property type="match status" value="1"/>
</dbReference>
<evidence type="ECO:0000256" key="8">
    <source>
        <dbReference type="ARBA" id="ARBA00022833"/>
    </source>
</evidence>
<accession>A0AAI9AG47</accession>
<evidence type="ECO:0000256" key="5">
    <source>
        <dbReference type="ARBA" id="ARBA00022705"/>
    </source>
</evidence>
<dbReference type="PROSITE" id="PS50172">
    <property type="entry name" value="BRCT"/>
    <property type="match status" value="1"/>
</dbReference>
<evidence type="ECO:0000313" key="17">
    <source>
        <dbReference type="EMBL" id="EDM23048.1"/>
    </source>
</evidence>
<dbReference type="InterPro" id="IPR013840">
    <property type="entry name" value="DNAligase_N"/>
</dbReference>
<feature type="binding site" evidence="14">
    <location>
        <position position="169"/>
    </location>
    <ligand>
        <name>NAD(+)</name>
        <dbReference type="ChEBI" id="CHEBI:57540"/>
    </ligand>
</feature>
<dbReference type="PANTHER" id="PTHR23389:SF9">
    <property type="entry name" value="DNA LIGASE"/>
    <property type="match status" value="1"/>
</dbReference>
<dbReference type="InterPro" id="IPR012340">
    <property type="entry name" value="NA-bd_OB-fold"/>
</dbReference>
<dbReference type="GO" id="GO:0006281">
    <property type="term" value="P:DNA repair"/>
    <property type="evidence" value="ECO:0007669"/>
    <property type="project" value="UniProtKB-KW"/>
</dbReference>
<evidence type="ECO:0000256" key="9">
    <source>
        <dbReference type="ARBA" id="ARBA00022842"/>
    </source>
</evidence>
<dbReference type="PROSITE" id="PS01055">
    <property type="entry name" value="DNA_LIGASE_N1"/>
    <property type="match status" value="1"/>
</dbReference>
<evidence type="ECO:0000256" key="13">
    <source>
        <dbReference type="ARBA" id="ARBA00060881"/>
    </source>
</evidence>
<feature type="binding site" evidence="14">
    <location>
        <position position="446"/>
    </location>
    <ligand>
        <name>Zn(2+)</name>
        <dbReference type="ChEBI" id="CHEBI:29105"/>
    </ligand>
</feature>
<keyword evidence="4 14" id="KW-0436">Ligase</keyword>
<dbReference type="Proteomes" id="UP000003288">
    <property type="component" value="Unassembled WGS sequence"/>
</dbReference>
<dbReference type="SUPFAM" id="SSF50249">
    <property type="entry name" value="Nucleic acid-binding proteins"/>
    <property type="match status" value="1"/>
</dbReference>
<dbReference type="InterPro" id="IPR033136">
    <property type="entry name" value="DNA_ligase_CS"/>
</dbReference>
<dbReference type="EMBL" id="ABCJ01000011">
    <property type="protein sequence ID" value="EDM23048.1"/>
    <property type="molecule type" value="Genomic_DNA"/>
</dbReference>
<comment type="function">
    <text evidence="1 14">DNA ligase that catalyzes the formation of phosphodiester linkages between 5'-phosphoryl and 3'-hydroxyl groups in double-stranded DNA using NAD as a coenzyme and as the energy source for the reaction. It is essential for DNA replication and repair of damaged DNA.</text>
</comment>
<dbReference type="InterPro" id="IPR004149">
    <property type="entry name" value="Znf_DNAligase_C4"/>
</dbReference>
<sequence length="682" mass="77986">MIRNHEEYKKAVETLKKWAYYYYVLDNPLVTDEEYDKLYKEVEEYEKNHPDEVDKTSPTQRIGDVVLDEFKKAKHITKMWSMEDVFDKNEFIDWVNRVKRAIGNDNFSFYIEPKFDGASLNLVYKNGELIRAETRGDGEIGEDVTLNAKTIKTIPLTIKYKGLIEIRGEVVIKKQDFDKLNEERIKKGEPTFANPRNAAAGSLRQLDPKITANRPLLFYPWGVGYPIEVLISDEVSKEEYERDKKEFIEKFKTYKNIMDFVYSLGFKEPPKRGECKASDIECVLKKYNEFVEIRDEIPVMLDGMVVKVNELNLLENLGYTAKYPRWMVAYKFPAIEKETIIEDVIVQVGRTGVLTPVAILKPIEIGGVIVERATLHNFDEIERMDIRIGDRVIVIRSGDVIPKITKVLYHKRTGNEKKIPRPTHCPVCGSEVLDEGAIIKCQNLSCPARVVNTIIYAASKNCLDIEGLGESVAKLLYEKGLVKDIRDLFKLKVEDLEKLPLFARKKAENLVNAISKVKGIECWRFVNALGIEHIGEVASKKICEKFGVEFYKHSPEEFYELEGFGPEMVKSIAEYVKVNKDKIEELIKLIEPTNPKKEVVNSPFTGKTVVLTGSMSKSRSEIKEMLENLGAHVTNSVSKKTDYVIVGEDPGSKFEKAKKLGITILKEEDMWNMIGDGNGDKK</sequence>
<evidence type="ECO:0000256" key="4">
    <source>
        <dbReference type="ARBA" id="ARBA00022598"/>
    </source>
</evidence>
<dbReference type="CDD" id="cd17748">
    <property type="entry name" value="BRCT_DNA_ligase_like"/>
    <property type="match status" value="1"/>
</dbReference>
<keyword evidence="14" id="KW-0464">Manganese</keyword>
<dbReference type="InterPro" id="IPR003583">
    <property type="entry name" value="Hlx-hairpin-Hlx_DNA-bd_motif"/>
</dbReference>
<dbReference type="Proteomes" id="UP000306825">
    <property type="component" value="Chromosome"/>
</dbReference>
<keyword evidence="7 14" id="KW-0227">DNA damage</keyword>
<evidence type="ECO:0000256" key="11">
    <source>
        <dbReference type="ARBA" id="ARBA00023204"/>
    </source>
</evidence>
<proteinExistence type="inferred from homology"/>
<keyword evidence="5 14" id="KW-0235">DNA replication</keyword>
<dbReference type="InterPro" id="IPR036420">
    <property type="entry name" value="BRCT_dom_sf"/>
</dbReference>
<evidence type="ECO:0000256" key="1">
    <source>
        <dbReference type="ARBA" id="ARBA00004067"/>
    </source>
</evidence>
<evidence type="ECO:0000256" key="6">
    <source>
        <dbReference type="ARBA" id="ARBA00022723"/>
    </source>
</evidence>
<feature type="binding site" evidence="14">
    <location>
        <position position="331"/>
    </location>
    <ligand>
        <name>NAD(+)</name>
        <dbReference type="ChEBI" id="CHEBI:57540"/>
    </ligand>
</feature>
<dbReference type="PANTHER" id="PTHR23389">
    <property type="entry name" value="CHROMOSOME TRANSMISSION FIDELITY FACTOR 18"/>
    <property type="match status" value="1"/>
</dbReference>
<dbReference type="Gene3D" id="3.30.470.30">
    <property type="entry name" value="DNA ligase/mRNA capping enzyme"/>
    <property type="match status" value="1"/>
</dbReference>
<dbReference type="HAMAP" id="MF_01588">
    <property type="entry name" value="DNA_ligase_A"/>
    <property type="match status" value="1"/>
</dbReference>
<dbReference type="Pfam" id="PF03119">
    <property type="entry name" value="DNA_ligase_ZBD"/>
    <property type="match status" value="1"/>
</dbReference>
<dbReference type="SMART" id="SM00532">
    <property type="entry name" value="LIGANc"/>
    <property type="match status" value="1"/>
</dbReference>
<dbReference type="Pfam" id="PF03120">
    <property type="entry name" value="OB_DNA_ligase"/>
    <property type="match status" value="1"/>
</dbReference>
<dbReference type="GO" id="GO:0005829">
    <property type="term" value="C:cytosol"/>
    <property type="evidence" value="ECO:0007669"/>
    <property type="project" value="TreeGrafter"/>
</dbReference>
<dbReference type="NCBIfam" id="TIGR00575">
    <property type="entry name" value="dnlj"/>
    <property type="match status" value="1"/>
</dbReference>
<dbReference type="AlphaFoldDB" id="A0AAI9AG47"/>
<dbReference type="Gene3D" id="1.10.150.20">
    <property type="entry name" value="5' to 3' exonuclease, C-terminal subdomain"/>
    <property type="match status" value="2"/>
</dbReference>
<dbReference type="InterPro" id="IPR018239">
    <property type="entry name" value="DNA_ligase_AS"/>
</dbReference>
<comment type="catalytic activity">
    <reaction evidence="12 14 15">
        <text>NAD(+) + (deoxyribonucleotide)n-3'-hydroxyl + 5'-phospho-(deoxyribonucleotide)m = (deoxyribonucleotide)n+m + AMP + beta-nicotinamide D-nucleotide.</text>
        <dbReference type="EC" id="6.5.1.2"/>
    </reaction>
</comment>
<feature type="domain" description="BRCT" evidence="16">
    <location>
        <begin position="599"/>
        <end position="671"/>
    </location>
</feature>
<dbReference type="Gene3D" id="6.20.10.30">
    <property type="match status" value="1"/>
</dbReference>
<comment type="similarity">
    <text evidence="13 14">Belongs to the NAD-dependent DNA ligase family. LigA subfamily.</text>
</comment>
<dbReference type="GO" id="GO:0006260">
    <property type="term" value="P:DNA replication"/>
    <property type="evidence" value="ECO:0007669"/>
    <property type="project" value="UniProtKB-KW"/>
</dbReference>
<dbReference type="SUPFAM" id="SSF56091">
    <property type="entry name" value="DNA ligase/mRNA capping enzyme, catalytic domain"/>
    <property type="match status" value="1"/>
</dbReference>
<keyword evidence="9 14" id="KW-0460">Magnesium</keyword>
<keyword evidence="11 14" id="KW-0234">DNA repair</keyword>
<dbReference type="GO" id="GO:0003911">
    <property type="term" value="F:DNA ligase (NAD+) activity"/>
    <property type="evidence" value="ECO:0007669"/>
    <property type="project" value="UniProtKB-UniRule"/>
</dbReference>
<dbReference type="CDD" id="cd00114">
    <property type="entry name" value="LIGANc"/>
    <property type="match status" value="1"/>
</dbReference>
<dbReference type="InterPro" id="IPR013839">
    <property type="entry name" value="DNAligase_adenylation"/>
</dbReference>
<dbReference type="FunFam" id="2.40.50.140:FF:000012">
    <property type="entry name" value="DNA ligase"/>
    <property type="match status" value="1"/>
</dbReference>
<feature type="binding site" evidence="14">
    <location>
        <begin position="81"/>
        <end position="82"/>
    </location>
    <ligand>
        <name>NAD(+)</name>
        <dbReference type="ChEBI" id="CHEBI:57540"/>
    </ligand>
</feature>
<organism evidence="17 19">
    <name type="scientific">Caminibacter mediatlanticus TB-2</name>
    <dbReference type="NCBI Taxonomy" id="391592"/>
    <lineage>
        <taxon>Bacteria</taxon>
        <taxon>Pseudomonadati</taxon>
        <taxon>Campylobacterota</taxon>
        <taxon>Epsilonproteobacteria</taxon>
        <taxon>Nautiliales</taxon>
        <taxon>Nautiliaceae</taxon>
        <taxon>Caminibacter</taxon>
    </lineage>
</organism>
<dbReference type="PIRSF" id="PIRSF001604">
    <property type="entry name" value="LigA"/>
    <property type="match status" value="1"/>
</dbReference>
<feature type="active site" description="N6-AMP-lysine intermediate" evidence="14">
    <location>
        <position position="114"/>
    </location>
</feature>
<evidence type="ECO:0000256" key="7">
    <source>
        <dbReference type="ARBA" id="ARBA00022763"/>
    </source>
</evidence>
<dbReference type="Pfam" id="PF14520">
    <property type="entry name" value="HHH_5"/>
    <property type="match status" value="1"/>
</dbReference>
<feature type="binding site" evidence="14">
    <location>
        <position position="112"/>
    </location>
    <ligand>
        <name>NAD(+)</name>
        <dbReference type="ChEBI" id="CHEBI:57540"/>
    </ligand>
</feature>
<dbReference type="SMART" id="SM00292">
    <property type="entry name" value="BRCT"/>
    <property type="match status" value="1"/>
</dbReference>
<feature type="binding site" evidence="14">
    <location>
        <position position="441"/>
    </location>
    <ligand>
        <name>Zn(2+)</name>
        <dbReference type="ChEBI" id="CHEBI:29105"/>
    </ligand>
</feature>
<feature type="binding site" evidence="14">
    <location>
        <begin position="32"/>
        <end position="36"/>
    </location>
    <ligand>
        <name>NAD(+)</name>
        <dbReference type="ChEBI" id="CHEBI:57540"/>
    </ligand>
</feature>
<evidence type="ECO:0000256" key="2">
    <source>
        <dbReference type="ARBA" id="ARBA00012722"/>
    </source>
</evidence>
<comment type="cofactor">
    <cofactor evidence="14">
        <name>Mg(2+)</name>
        <dbReference type="ChEBI" id="CHEBI:18420"/>
    </cofactor>
    <cofactor evidence="14">
        <name>Mn(2+)</name>
        <dbReference type="ChEBI" id="CHEBI:29035"/>
    </cofactor>
</comment>
<reference evidence="17 19" key="1">
    <citation type="journal article" date="2011" name="Stand. Genomic Sci.">
        <title>Draft genome sequence of Caminibacter mediatlanticus strain TB-2, an epsilonproteobacterium isolated from a deep-sea hydrothermal vent.</title>
        <authorList>
            <person name="Giovannelli D."/>
            <person name="Ferriera S."/>
            <person name="Johnson J."/>
            <person name="Kravitz S."/>
            <person name="Perez-Rodriguez I."/>
            <person name="Ricci J."/>
            <person name="O'Brien C."/>
            <person name="Voordeckers J.W."/>
            <person name="Bini E."/>
            <person name="Vetriani C."/>
        </authorList>
    </citation>
    <scope>NUCLEOTIDE SEQUENCE [LARGE SCALE GENOMIC DNA]</scope>
    <source>
        <strain evidence="17 19">TB-2</strain>
    </source>
</reference>
<dbReference type="Gene3D" id="1.10.287.610">
    <property type="entry name" value="Helix hairpin bin"/>
    <property type="match status" value="1"/>
</dbReference>
<evidence type="ECO:0000256" key="10">
    <source>
        <dbReference type="ARBA" id="ARBA00023027"/>
    </source>
</evidence>
<evidence type="ECO:0000313" key="19">
    <source>
        <dbReference type="Proteomes" id="UP000003288"/>
    </source>
</evidence>
<feature type="binding site" evidence="14">
    <location>
        <position position="425"/>
    </location>
    <ligand>
        <name>Zn(2+)</name>
        <dbReference type="ChEBI" id="CHEBI:29105"/>
    </ligand>
</feature>
<dbReference type="NCBIfam" id="NF005932">
    <property type="entry name" value="PRK07956.1"/>
    <property type="match status" value="1"/>
</dbReference>
<dbReference type="SMART" id="SM00278">
    <property type="entry name" value="HhH1"/>
    <property type="match status" value="3"/>
</dbReference>
<dbReference type="RefSeq" id="WP_007475429.1">
    <property type="nucleotide sequence ID" value="NZ_ABCJ01000011.1"/>
</dbReference>
<dbReference type="EC" id="6.5.1.2" evidence="2 14"/>
<keyword evidence="6 14" id="KW-0479">Metal-binding</keyword>
<feature type="binding site" evidence="14">
    <location>
        <position position="307"/>
    </location>
    <ligand>
        <name>NAD(+)</name>
        <dbReference type="ChEBI" id="CHEBI:57540"/>
    </ligand>
</feature>
<dbReference type="InterPro" id="IPR001357">
    <property type="entry name" value="BRCT_dom"/>
</dbReference>
<evidence type="ECO:0000256" key="15">
    <source>
        <dbReference type="RuleBase" id="RU000618"/>
    </source>
</evidence>
<evidence type="ECO:0000256" key="12">
    <source>
        <dbReference type="ARBA" id="ARBA00034005"/>
    </source>
</evidence>
<keyword evidence="20" id="KW-1185">Reference proteome</keyword>